<accession>A0A165F5S0</accession>
<dbReference type="OrthoDB" id="10257301at2759"/>
<sequence>MSVPEIPTLPYTTVQHDFPSVISDVRESVIASEDFWISCYREGSTSVHGKVNVSHDSGLVARESGSSTSFMASCPALEIPPTRVRIPRRTIQLNSAITAFDVTPDGTRVAACTSTGLLSVRFKHRPAPPFPFPSRDAHNGESNQQNYCPHHRRPCCAPVLTDGKAFDWLLESTDVF</sequence>
<organism evidence="1 2">
    <name type="scientific">Exidia glandulosa HHB12029</name>
    <dbReference type="NCBI Taxonomy" id="1314781"/>
    <lineage>
        <taxon>Eukaryota</taxon>
        <taxon>Fungi</taxon>
        <taxon>Dikarya</taxon>
        <taxon>Basidiomycota</taxon>
        <taxon>Agaricomycotina</taxon>
        <taxon>Agaricomycetes</taxon>
        <taxon>Auriculariales</taxon>
        <taxon>Exidiaceae</taxon>
        <taxon>Exidia</taxon>
    </lineage>
</organism>
<dbReference type="Proteomes" id="UP000077266">
    <property type="component" value="Unassembled WGS sequence"/>
</dbReference>
<evidence type="ECO:0000313" key="2">
    <source>
        <dbReference type="Proteomes" id="UP000077266"/>
    </source>
</evidence>
<name>A0A165F5S0_EXIGL</name>
<dbReference type="InParanoid" id="A0A165F5S0"/>
<proteinExistence type="predicted"/>
<evidence type="ECO:0000313" key="1">
    <source>
        <dbReference type="EMBL" id="KZV88425.1"/>
    </source>
</evidence>
<keyword evidence="2" id="KW-1185">Reference proteome</keyword>
<reference evidence="1 2" key="1">
    <citation type="journal article" date="2016" name="Mol. Biol. Evol.">
        <title>Comparative Genomics of Early-Diverging Mushroom-Forming Fungi Provides Insights into the Origins of Lignocellulose Decay Capabilities.</title>
        <authorList>
            <person name="Nagy L.G."/>
            <person name="Riley R."/>
            <person name="Tritt A."/>
            <person name="Adam C."/>
            <person name="Daum C."/>
            <person name="Floudas D."/>
            <person name="Sun H."/>
            <person name="Yadav J.S."/>
            <person name="Pangilinan J."/>
            <person name="Larsson K.H."/>
            <person name="Matsuura K."/>
            <person name="Barry K."/>
            <person name="Labutti K."/>
            <person name="Kuo R."/>
            <person name="Ohm R.A."/>
            <person name="Bhattacharya S.S."/>
            <person name="Shirouzu T."/>
            <person name="Yoshinaga Y."/>
            <person name="Martin F.M."/>
            <person name="Grigoriev I.V."/>
            <person name="Hibbett D.S."/>
        </authorList>
    </citation>
    <scope>NUCLEOTIDE SEQUENCE [LARGE SCALE GENOMIC DNA]</scope>
    <source>
        <strain evidence="1 2">HHB12029</strain>
    </source>
</reference>
<dbReference type="STRING" id="1314781.A0A165F5S0"/>
<dbReference type="EMBL" id="KV426100">
    <property type="protein sequence ID" value="KZV88425.1"/>
    <property type="molecule type" value="Genomic_DNA"/>
</dbReference>
<gene>
    <name evidence="1" type="ORF">EXIGLDRAFT_696669</name>
</gene>
<protein>
    <submittedName>
        <fullName evidence="1">Uncharacterized protein</fullName>
    </submittedName>
</protein>
<dbReference type="AlphaFoldDB" id="A0A165F5S0"/>